<dbReference type="GO" id="GO:0004519">
    <property type="term" value="F:endonuclease activity"/>
    <property type="evidence" value="ECO:0007669"/>
    <property type="project" value="UniProtKB-KW"/>
</dbReference>
<dbReference type="Proteomes" id="UP001596455">
    <property type="component" value="Unassembled WGS sequence"/>
</dbReference>
<accession>A0ABW2QCY3</accession>
<keyword evidence="2" id="KW-0255">Endonuclease</keyword>
<dbReference type="PANTHER" id="PTHR14859">
    <property type="entry name" value="CALCOFLUOR WHITE HYPERSENSITIVE PROTEIN PRECURSOR"/>
    <property type="match status" value="1"/>
</dbReference>
<proteinExistence type="predicted"/>
<dbReference type="InterPro" id="IPR005135">
    <property type="entry name" value="Endo/exonuclease/phosphatase"/>
</dbReference>
<evidence type="ECO:0000313" key="3">
    <source>
        <dbReference type="Proteomes" id="UP001596455"/>
    </source>
</evidence>
<dbReference type="Pfam" id="PF03372">
    <property type="entry name" value="Exo_endo_phos"/>
    <property type="match status" value="1"/>
</dbReference>
<reference evidence="3" key="1">
    <citation type="journal article" date="2019" name="Int. J. Syst. Evol. Microbiol.">
        <title>The Global Catalogue of Microorganisms (GCM) 10K type strain sequencing project: providing services to taxonomists for standard genome sequencing and annotation.</title>
        <authorList>
            <consortium name="The Broad Institute Genomics Platform"/>
            <consortium name="The Broad Institute Genome Sequencing Center for Infectious Disease"/>
            <person name="Wu L."/>
            <person name="Ma J."/>
        </authorList>
    </citation>
    <scope>NUCLEOTIDE SEQUENCE [LARGE SCALE GENOMIC DNA]</scope>
    <source>
        <strain evidence="3">JCM 1490</strain>
    </source>
</reference>
<gene>
    <name evidence="2" type="ORF">ACFQQL_18690</name>
</gene>
<keyword evidence="3" id="KW-1185">Reference proteome</keyword>
<evidence type="ECO:0000313" key="2">
    <source>
        <dbReference type="EMBL" id="MFC7407151.1"/>
    </source>
</evidence>
<feature type="domain" description="Endonuclease/exonuclease/phosphatase" evidence="1">
    <location>
        <begin position="26"/>
        <end position="273"/>
    </location>
</feature>
<dbReference type="SUPFAM" id="SSF56219">
    <property type="entry name" value="DNase I-like"/>
    <property type="match status" value="1"/>
</dbReference>
<name>A0ABW2QCY3_9MICO</name>
<dbReference type="RefSeq" id="WP_382396817.1">
    <property type="nucleotide sequence ID" value="NZ_JBHTCQ010000005.1"/>
</dbReference>
<comment type="caution">
    <text evidence="2">The sequence shown here is derived from an EMBL/GenBank/DDBJ whole genome shotgun (WGS) entry which is preliminary data.</text>
</comment>
<dbReference type="Gene3D" id="3.60.10.10">
    <property type="entry name" value="Endonuclease/exonuclease/phosphatase"/>
    <property type="match status" value="1"/>
</dbReference>
<dbReference type="InterPro" id="IPR051916">
    <property type="entry name" value="GPI-anchor_lipid_remodeler"/>
</dbReference>
<sequence length="281" mass="29443">MHELGGSDVRERARQGVDVADGLRVLTLNLQHGLPAATAPDAGSRASRATLRRAAEEVARTEADVVLLQEVDRYHPRSGNLDQAGELARELGMSHRFAAALAVAPGGLLLPARRSTVRRGYGVALLSRVPVRSWHVRRLRGSGLRRMPGPWWAASGWWPDEDRVLLAGVLSTPGGPLTVGVAHLSVLNGVARRQLATCVDALRALPGPQLLGGDLNLGPQAVAAVTAPAGFAPLASGLTFTNAHPRKQIDHLLGCGVRAGGPGRVHHLSVSDHAGIGVALA</sequence>
<dbReference type="PANTHER" id="PTHR14859:SF1">
    <property type="entry name" value="PGAP2-INTERACTING PROTEIN"/>
    <property type="match status" value="1"/>
</dbReference>
<keyword evidence="2" id="KW-0378">Hydrolase</keyword>
<dbReference type="InterPro" id="IPR036691">
    <property type="entry name" value="Endo/exonu/phosph_ase_sf"/>
</dbReference>
<evidence type="ECO:0000259" key="1">
    <source>
        <dbReference type="Pfam" id="PF03372"/>
    </source>
</evidence>
<protein>
    <submittedName>
        <fullName evidence="2">Endonuclease/exonuclease/phosphatase family protein</fullName>
    </submittedName>
</protein>
<organism evidence="2 3">
    <name type="scientific">Georgenia alba</name>
    <dbReference type="NCBI Taxonomy" id="2233858"/>
    <lineage>
        <taxon>Bacteria</taxon>
        <taxon>Bacillati</taxon>
        <taxon>Actinomycetota</taxon>
        <taxon>Actinomycetes</taxon>
        <taxon>Micrococcales</taxon>
        <taxon>Bogoriellaceae</taxon>
        <taxon>Georgenia</taxon>
    </lineage>
</organism>
<dbReference type="EMBL" id="JBHTCQ010000005">
    <property type="protein sequence ID" value="MFC7407151.1"/>
    <property type="molecule type" value="Genomic_DNA"/>
</dbReference>
<keyword evidence="2" id="KW-0540">Nuclease</keyword>